<accession>A0A2C6KEE4</accession>
<proteinExistence type="predicted"/>
<keyword evidence="1" id="KW-0472">Membrane</keyword>
<evidence type="ECO:0000256" key="1">
    <source>
        <dbReference type="SAM" id="Phobius"/>
    </source>
</evidence>
<dbReference type="Proteomes" id="UP000221165">
    <property type="component" value="Unassembled WGS sequence"/>
</dbReference>
<protein>
    <recommendedName>
        <fullName evidence="4">Transmembrane protein</fullName>
    </recommendedName>
</protein>
<gene>
    <name evidence="2" type="ORF">CSUI_010679</name>
</gene>
<evidence type="ECO:0000313" key="2">
    <source>
        <dbReference type="EMBL" id="PHJ15509.1"/>
    </source>
</evidence>
<dbReference type="GeneID" id="94433992"/>
<feature type="transmembrane region" description="Helical" evidence="1">
    <location>
        <begin position="46"/>
        <end position="67"/>
    </location>
</feature>
<sequence>MYVDTKVYFCSYERHREGSGCLTQEARGCFLLLPVRGLRLVVSMKTVFIVGGAEGLCLLSVWCTYTWRFSVGWGWVW</sequence>
<dbReference type="EMBL" id="MIGC01007955">
    <property type="protein sequence ID" value="PHJ15509.1"/>
    <property type="molecule type" value="Genomic_DNA"/>
</dbReference>
<dbReference type="AlphaFoldDB" id="A0A2C6KEE4"/>
<dbReference type="VEuPathDB" id="ToxoDB:CSUI_010679"/>
<name>A0A2C6KEE4_9APIC</name>
<comment type="caution">
    <text evidence="2">The sequence shown here is derived from an EMBL/GenBank/DDBJ whole genome shotgun (WGS) entry which is preliminary data.</text>
</comment>
<reference evidence="2 3" key="1">
    <citation type="journal article" date="2017" name="Int. J. Parasitol.">
        <title>The genome of the protozoan parasite Cystoisospora suis and a reverse vaccinology approach to identify vaccine candidates.</title>
        <authorList>
            <person name="Palmieri N."/>
            <person name="Shrestha A."/>
            <person name="Ruttkowski B."/>
            <person name="Beck T."/>
            <person name="Vogl C."/>
            <person name="Tomley F."/>
            <person name="Blake D.P."/>
            <person name="Joachim A."/>
        </authorList>
    </citation>
    <scope>NUCLEOTIDE SEQUENCE [LARGE SCALE GENOMIC DNA]</scope>
    <source>
        <strain evidence="2 3">Wien I</strain>
    </source>
</reference>
<organism evidence="2 3">
    <name type="scientific">Cystoisospora suis</name>
    <dbReference type="NCBI Taxonomy" id="483139"/>
    <lineage>
        <taxon>Eukaryota</taxon>
        <taxon>Sar</taxon>
        <taxon>Alveolata</taxon>
        <taxon>Apicomplexa</taxon>
        <taxon>Conoidasida</taxon>
        <taxon>Coccidia</taxon>
        <taxon>Eucoccidiorida</taxon>
        <taxon>Eimeriorina</taxon>
        <taxon>Sarcocystidae</taxon>
        <taxon>Cystoisospora</taxon>
    </lineage>
</organism>
<evidence type="ECO:0008006" key="4">
    <source>
        <dbReference type="Google" id="ProtNLM"/>
    </source>
</evidence>
<dbReference type="RefSeq" id="XP_067917242.1">
    <property type="nucleotide sequence ID" value="XM_068070781.1"/>
</dbReference>
<keyword evidence="1" id="KW-0812">Transmembrane</keyword>
<evidence type="ECO:0000313" key="3">
    <source>
        <dbReference type="Proteomes" id="UP000221165"/>
    </source>
</evidence>
<keyword evidence="3" id="KW-1185">Reference proteome</keyword>
<keyword evidence="1" id="KW-1133">Transmembrane helix</keyword>